<reference evidence="2" key="1">
    <citation type="submission" date="2020-02" db="EMBL/GenBank/DDBJ databases">
        <authorList>
            <person name="Meier V. D."/>
        </authorList>
    </citation>
    <scope>NUCLEOTIDE SEQUENCE</scope>
    <source>
        <strain evidence="2">AVDCRST_MAG16</strain>
    </source>
</reference>
<dbReference type="InterPro" id="IPR009875">
    <property type="entry name" value="PilZ_domain"/>
</dbReference>
<dbReference type="AlphaFoldDB" id="A0A6J4MEP3"/>
<organism evidence="2">
    <name type="scientific">uncultured Frankineae bacterium</name>
    <dbReference type="NCBI Taxonomy" id="437475"/>
    <lineage>
        <taxon>Bacteria</taxon>
        <taxon>Bacillati</taxon>
        <taxon>Actinomycetota</taxon>
        <taxon>Actinomycetes</taxon>
        <taxon>Frankiales</taxon>
        <taxon>environmental samples</taxon>
    </lineage>
</organism>
<dbReference type="SUPFAM" id="SSF141371">
    <property type="entry name" value="PilZ domain-like"/>
    <property type="match status" value="1"/>
</dbReference>
<gene>
    <name evidence="2" type="ORF">AVDCRST_MAG16-2648</name>
</gene>
<evidence type="ECO:0000313" key="2">
    <source>
        <dbReference type="EMBL" id="CAA9355728.1"/>
    </source>
</evidence>
<feature type="domain" description="PilZ" evidence="1">
    <location>
        <begin position="109"/>
        <end position="207"/>
    </location>
</feature>
<protein>
    <recommendedName>
        <fullName evidence="1">PilZ domain-containing protein</fullName>
    </recommendedName>
</protein>
<accession>A0A6J4MEP3</accession>
<proteinExistence type="predicted"/>
<dbReference type="EMBL" id="CADCUE010000250">
    <property type="protein sequence ID" value="CAA9355728.1"/>
    <property type="molecule type" value="Genomic_DNA"/>
</dbReference>
<dbReference type="Pfam" id="PF07238">
    <property type="entry name" value="PilZ"/>
    <property type="match status" value="1"/>
</dbReference>
<sequence>MTAPQDTSHEQDVPLAGSTVSLLSLSRDVVALAELESWEASPSGLVVTSQVTTTPEVASMLDGQRTWASTYTPRTNTLVVFEGVASQARRDRPGHLVISGVSVIAREHRRAEPRAHVPCNVLLHVEEADDVTGRTLDLSRSGCRIEVERSDDLLVGDVATAELTLDDDTVVRTPCRVVRLDEGSRQAVLQFQGMEDKDMVALSRSVFGRLSADSAGSVGAGAG</sequence>
<dbReference type="Gene3D" id="2.40.10.220">
    <property type="entry name" value="predicted glycosyltransferase like domains"/>
    <property type="match status" value="1"/>
</dbReference>
<dbReference type="GO" id="GO:0035438">
    <property type="term" value="F:cyclic-di-GMP binding"/>
    <property type="evidence" value="ECO:0007669"/>
    <property type="project" value="InterPro"/>
</dbReference>
<evidence type="ECO:0000259" key="1">
    <source>
        <dbReference type="Pfam" id="PF07238"/>
    </source>
</evidence>
<name>A0A6J4MEP3_9ACTN</name>